<dbReference type="EMBL" id="JACYTN010000032">
    <property type="protein sequence ID" value="MBD8500937.1"/>
    <property type="molecule type" value="Genomic_DNA"/>
</dbReference>
<keyword evidence="5" id="KW-0288">FMN</keyword>
<evidence type="ECO:0000313" key="8">
    <source>
        <dbReference type="EMBL" id="MBD8500937.1"/>
    </source>
</evidence>
<dbReference type="Proteomes" id="UP000634529">
    <property type="component" value="Unassembled WGS sequence"/>
</dbReference>
<evidence type="ECO:0000256" key="7">
    <source>
        <dbReference type="ARBA" id="ARBA00023033"/>
    </source>
</evidence>
<keyword evidence="9" id="KW-1185">Reference proteome</keyword>
<evidence type="ECO:0000256" key="3">
    <source>
        <dbReference type="ARBA" id="ARBA00013457"/>
    </source>
</evidence>
<evidence type="ECO:0000256" key="2">
    <source>
        <dbReference type="ARBA" id="ARBA00009881"/>
    </source>
</evidence>
<dbReference type="InterPro" id="IPR013785">
    <property type="entry name" value="Aldolase_TIM"/>
</dbReference>
<comment type="function">
    <text evidence="1">Nitronate monooxygenase that uses molecular oxygen to catalyze the oxidative denitrification of alkyl nitronates. Acts on propionate 3-nitronate (P3N), the presumed physiological substrate. Probably functions in the detoxification of P3N, a metabolic poison produced by plants and fungi as a defense mechanism.</text>
</comment>
<dbReference type="RefSeq" id="WP_192027159.1">
    <property type="nucleotide sequence ID" value="NZ_JACYTN010000032.1"/>
</dbReference>
<evidence type="ECO:0000256" key="4">
    <source>
        <dbReference type="ARBA" id="ARBA00022630"/>
    </source>
</evidence>
<keyword evidence="7 8" id="KW-0503">Monooxygenase</keyword>
<evidence type="ECO:0000256" key="6">
    <source>
        <dbReference type="ARBA" id="ARBA00023002"/>
    </source>
</evidence>
<dbReference type="PANTHER" id="PTHR42747:SF4">
    <property type="entry name" value="BLR1330 PROTEIN"/>
    <property type="match status" value="1"/>
</dbReference>
<gene>
    <name evidence="8" type="ORF">IFO66_21855</name>
</gene>
<keyword evidence="4" id="KW-0285">Flavoprotein</keyword>
<accession>A0ABR9B3S9</accession>
<evidence type="ECO:0000313" key="9">
    <source>
        <dbReference type="Proteomes" id="UP000634529"/>
    </source>
</evidence>
<dbReference type="PANTHER" id="PTHR42747">
    <property type="entry name" value="NITRONATE MONOOXYGENASE-RELATED"/>
    <property type="match status" value="1"/>
</dbReference>
<comment type="similarity">
    <text evidence="2">Belongs to the nitronate monooxygenase family. NMO class I subfamily.</text>
</comment>
<proteinExistence type="inferred from homology"/>
<dbReference type="Gene3D" id="3.20.20.70">
    <property type="entry name" value="Aldolase class I"/>
    <property type="match status" value="1"/>
</dbReference>
<dbReference type="Pfam" id="PF03060">
    <property type="entry name" value="NMO"/>
    <property type="match status" value="1"/>
</dbReference>
<protein>
    <recommendedName>
        <fullName evidence="3">Probable nitronate monooxygenase</fullName>
    </recommendedName>
</protein>
<comment type="caution">
    <text evidence="8">The sequence shown here is derived from an EMBL/GenBank/DDBJ whole genome shotgun (WGS) entry which is preliminary data.</text>
</comment>
<evidence type="ECO:0000256" key="1">
    <source>
        <dbReference type="ARBA" id="ARBA00003535"/>
    </source>
</evidence>
<dbReference type="GO" id="GO:0004497">
    <property type="term" value="F:monooxygenase activity"/>
    <property type="evidence" value="ECO:0007669"/>
    <property type="project" value="UniProtKB-KW"/>
</dbReference>
<sequence length="318" mass="34327">MSKRLSQAIAHQLHLPVIVAPMFLISSPKMVIESCKSGLIGSFPLLNARTSDELDEWMQQITDALSAAKSDDPERKIAPWAVNLIVHQSNKRLETDLALIVKHQPPIVITSLGDPQPIVDVVHQYGGLVFSDASTLKHAQKAAQRGVDGLILVCSGAGGHAGTINPFAFIAEIKKTWKGITILAGSISNGQEILAAKVLGADLAYMGTRFIATTESFAHDDYQMMLIDSTLDDLIYTDAISGVKGNYLIPSIRNAGLDPANLNKKENVDFSQLNATEAKAWKNIWSAGQGLGAIQHVAPVAQVTEELKQQYKEALDAL</sequence>
<dbReference type="InterPro" id="IPR004136">
    <property type="entry name" value="NMO"/>
</dbReference>
<dbReference type="CDD" id="cd04730">
    <property type="entry name" value="NPD_like"/>
    <property type="match status" value="1"/>
</dbReference>
<name>A0ABR9B3S9_9BACL</name>
<keyword evidence="6" id="KW-0560">Oxidoreductase</keyword>
<reference evidence="8 9" key="1">
    <citation type="submission" date="2020-09" db="EMBL/GenBank/DDBJ databases">
        <title>Paenibacillus sp. CAU 1523 isolated from sand of Haeundae Beach.</title>
        <authorList>
            <person name="Kim W."/>
        </authorList>
    </citation>
    <scope>NUCLEOTIDE SEQUENCE [LARGE SCALE GENOMIC DNA]</scope>
    <source>
        <strain evidence="8 9">CAU 1523</strain>
    </source>
</reference>
<organism evidence="8 9">
    <name type="scientific">Paenibacillus arenosi</name>
    <dbReference type="NCBI Taxonomy" id="2774142"/>
    <lineage>
        <taxon>Bacteria</taxon>
        <taxon>Bacillati</taxon>
        <taxon>Bacillota</taxon>
        <taxon>Bacilli</taxon>
        <taxon>Bacillales</taxon>
        <taxon>Paenibacillaceae</taxon>
        <taxon>Paenibacillus</taxon>
    </lineage>
</organism>
<dbReference type="SUPFAM" id="SSF51412">
    <property type="entry name" value="Inosine monophosphate dehydrogenase (IMPDH)"/>
    <property type="match status" value="1"/>
</dbReference>
<evidence type="ECO:0000256" key="5">
    <source>
        <dbReference type="ARBA" id="ARBA00022643"/>
    </source>
</evidence>